<evidence type="ECO:0000256" key="7">
    <source>
        <dbReference type="ARBA" id="ARBA00023033"/>
    </source>
</evidence>
<comment type="pathway">
    <text evidence="2">Cofactor biosynthesis; ubiquinone biosynthesis.</text>
</comment>
<sequence length="392" mass="44601">MVDFDVAIVGGGMIGLATACGLYQQGMKIAIISDNHQLYRELDEHQVEIRASAINYASQKYFQQIGIWNDLLASNRVQPFDSIDVQEVDGFASLNEHSVAYPHSHLGYIIENQLIQNTLYHKLAEQKQVHFFYQKVTDLFFSSDRGFIQLANGNQIAAKLIIAADGANSFIRQQQKIKMFTQPYKHHAIIATVRTEIAHQACAKQIFYPQGIIAFLPLWKSNESCLVWSTNPQNANRLVGLTNDEFNYQLNQIVEHYTGQCELISERYTFPLIARYCVNTVKSRLILIGDAAHTIHPLAGQGANLGFQDSKQLTDLINSHYIEHHDIGLSRYYRYYQLNRHKDTLIMMAAMKGIQDIFNGNNPIKNVTRGVGMNAINRLNCLKKQIIKYAME</sequence>
<evidence type="ECO:0000256" key="6">
    <source>
        <dbReference type="ARBA" id="ARBA00023002"/>
    </source>
</evidence>
<keyword evidence="5" id="KW-0274">FAD</keyword>
<comment type="cofactor">
    <cofactor evidence="1">
        <name>FAD</name>
        <dbReference type="ChEBI" id="CHEBI:57692"/>
    </cofactor>
</comment>
<dbReference type="RefSeq" id="WP_039105859.1">
    <property type="nucleotide sequence ID" value="NZ_CP009056.1"/>
</dbReference>
<dbReference type="InterPro" id="IPR018168">
    <property type="entry name" value="Ubi_Hdrlase_CS"/>
</dbReference>
<protein>
    <submittedName>
        <fullName evidence="9">Ubiquinone biosynthesis hydroxylase, UbiH/UbiF/VisC/COQ6 family</fullName>
    </submittedName>
</protein>
<keyword evidence="4" id="KW-0285">Flavoprotein</keyword>
<dbReference type="AlphaFoldDB" id="A0A0A7S316"/>
<evidence type="ECO:0000256" key="4">
    <source>
        <dbReference type="ARBA" id="ARBA00022630"/>
    </source>
</evidence>
<accession>A0A0A7S316</accession>
<gene>
    <name evidence="9" type="ORF">FPB0191_02059</name>
</gene>
<keyword evidence="6" id="KW-0560">Oxidoreductase</keyword>
<dbReference type="HOGENOM" id="CLU_009665_8_3_6"/>
<dbReference type="PRINTS" id="PR00420">
    <property type="entry name" value="RNGMNOXGNASE"/>
</dbReference>
<dbReference type="InterPro" id="IPR051205">
    <property type="entry name" value="UbiH/COQ6_monooxygenase"/>
</dbReference>
<keyword evidence="10" id="KW-1185">Reference proteome</keyword>
<evidence type="ECO:0000256" key="2">
    <source>
        <dbReference type="ARBA" id="ARBA00004749"/>
    </source>
</evidence>
<dbReference type="InterPro" id="IPR036188">
    <property type="entry name" value="FAD/NAD-bd_sf"/>
</dbReference>
<evidence type="ECO:0000313" key="10">
    <source>
        <dbReference type="Proteomes" id="UP000030901"/>
    </source>
</evidence>
<dbReference type="OrthoDB" id="9769565at2"/>
<dbReference type="SUPFAM" id="SSF51905">
    <property type="entry name" value="FAD/NAD(P)-binding domain"/>
    <property type="match status" value="1"/>
</dbReference>
<feature type="domain" description="FAD-binding" evidence="8">
    <location>
        <begin position="4"/>
        <end position="322"/>
    </location>
</feature>
<dbReference type="Gene3D" id="3.50.50.60">
    <property type="entry name" value="FAD/NAD(P)-binding domain"/>
    <property type="match status" value="2"/>
</dbReference>
<name>A0A0A7S316_FRIPE</name>
<dbReference type="Proteomes" id="UP000030901">
    <property type="component" value="Chromosome"/>
</dbReference>
<evidence type="ECO:0000259" key="8">
    <source>
        <dbReference type="Pfam" id="PF01494"/>
    </source>
</evidence>
<proteinExistence type="inferred from homology"/>
<dbReference type="InterPro" id="IPR010971">
    <property type="entry name" value="UbiH/COQ6"/>
</dbReference>
<dbReference type="PANTHER" id="PTHR43876">
    <property type="entry name" value="UBIQUINONE BIOSYNTHESIS MONOOXYGENASE COQ6, MITOCHONDRIAL"/>
    <property type="match status" value="1"/>
</dbReference>
<dbReference type="KEGG" id="fpp:FPB0191_02059"/>
<keyword evidence="9" id="KW-0830">Ubiquinone</keyword>
<comment type="similarity">
    <text evidence="3">Belongs to the UbiH/COQ6 family.</text>
</comment>
<dbReference type="GO" id="GO:0019168">
    <property type="term" value="F:2-polyprenylphenol 6-hydroxylase activity"/>
    <property type="evidence" value="ECO:0007669"/>
    <property type="project" value="TreeGrafter"/>
</dbReference>
<dbReference type="GO" id="GO:0071949">
    <property type="term" value="F:FAD binding"/>
    <property type="evidence" value="ECO:0007669"/>
    <property type="project" value="InterPro"/>
</dbReference>
<dbReference type="STRING" id="1267021.FPB0191_02059"/>
<evidence type="ECO:0000256" key="1">
    <source>
        <dbReference type="ARBA" id="ARBA00001974"/>
    </source>
</evidence>
<dbReference type="InterPro" id="IPR002938">
    <property type="entry name" value="FAD-bd"/>
</dbReference>
<dbReference type="PROSITE" id="PS01304">
    <property type="entry name" value="UBIH"/>
    <property type="match status" value="1"/>
</dbReference>
<dbReference type="UniPathway" id="UPA00232"/>
<dbReference type="GO" id="GO:0006744">
    <property type="term" value="P:ubiquinone biosynthetic process"/>
    <property type="evidence" value="ECO:0007669"/>
    <property type="project" value="UniProtKB-UniPathway"/>
</dbReference>
<organism evidence="9 10">
    <name type="scientific">Frischella perrara</name>
    <dbReference type="NCBI Taxonomy" id="1267021"/>
    <lineage>
        <taxon>Bacteria</taxon>
        <taxon>Pseudomonadati</taxon>
        <taxon>Pseudomonadota</taxon>
        <taxon>Gammaproteobacteria</taxon>
        <taxon>Orbales</taxon>
        <taxon>Orbaceae</taxon>
        <taxon>Frischella</taxon>
    </lineage>
</organism>
<dbReference type="PANTHER" id="PTHR43876:SF7">
    <property type="entry name" value="UBIQUINONE BIOSYNTHESIS MONOOXYGENASE COQ6, MITOCHONDRIAL"/>
    <property type="match status" value="1"/>
</dbReference>
<dbReference type="NCBIfam" id="TIGR01988">
    <property type="entry name" value="Ubi-OHases"/>
    <property type="match status" value="1"/>
</dbReference>
<dbReference type="Pfam" id="PF01494">
    <property type="entry name" value="FAD_binding_3"/>
    <property type="match status" value="1"/>
</dbReference>
<reference evidence="9 10" key="1">
    <citation type="journal article" date="2014" name="Appl. Environ. Microbiol.">
        <title>Gut symbionts from distinct hosts exhibit genotoxic activity via divergent colibactin biosynthetic pathways.</title>
        <authorList>
            <person name="Engel P."/>
            <person name="Vizcaino M.I."/>
            <person name="Crawford J.M."/>
        </authorList>
    </citation>
    <scope>NUCLEOTIDE SEQUENCE [LARGE SCALE GENOMIC DNA]</scope>
    <source>
        <strain evidence="9 10">PEB0191</strain>
    </source>
</reference>
<dbReference type="EMBL" id="CP009056">
    <property type="protein sequence ID" value="AJA45869.1"/>
    <property type="molecule type" value="Genomic_DNA"/>
</dbReference>
<evidence type="ECO:0000256" key="3">
    <source>
        <dbReference type="ARBA" id="ARBA00005349"/>
    </source>
</evidence>
<evidence type="ECO:0000256" key="5">
    <source>
        <dbReference type="ARBA" id="ARBA00022827"/>
    </source>
</evidence>
<keyword evidence="7" id="KW-0503">Monooxygenase</keyword>
<evidence type="ECO:0000313" key="9">
    <source>
        <dbReference type="EMBL" id="AJA45869.1"/>
    </source>
</evidence>